<dbReference type="Proteomes" id="UP001239445">
    <property type="component" value="Unassembled WGS sequence"/>
</dbReference>
<accession>A0AAJ0BB22</accession>
<feature type="compositionally biased region" description="Pro residues" evidence="1">
    <location>
        <begin position="8"/>
        <end position="19"/>
    </location>
</feature>
<dbReference type="EMBL" id="MU839839">
    <property type="protein sequence ID" value="KAK1752646.1"/>
    <property type="molecule type" value="Genomic_DNA"/>
</dbReference>
<name>A0AAJ0BB22_9PEZI</name>
<dbReference type="AlphaFoldDB" id="A0AAJ0BB22"/>
<proteinExistence type="predicted"/>
<gene>
    <name evidence="2" type="ORF">QBC47DRAFT_432257</name>
</gene>
<protein>
    <submittedName>
        <fullName evidence="2">Uncharacterized protein</fullName>
    </submittedName>
</protein>
<reference evidence="2" key="1">
    <citation type="submission" date="2023-06" db="EMBL/GenBank/DDBJ databases">
        <title>Genome-scale phylogeny and comparative genomics of the fungal order Sordariales.</title>
        <authorList>
            <consortium name="Lawrence Berkeley National Laboratory"/>
            <person name="Hensen N."/>
            <person name="Bonometti L."/>
            <person name="Westerberg I."/>
            <person name="Brannstrom I.O."/>
            <person name="Guillou S."/>
            <person name="Cros-Aarteil S."/>
            <person name="Calhoun S."/>
            <person name="Haridas S."/>
            <person name="Kuo A."/>
            <person name="Mondo S."/>
            <person name="Pangilinan J."/>
            <person name="Riley R."/>
            <person name="Labutti K."/>
            <person name="Andreopoulos B."/>
            <person name="Lipzen A."/>
            <person name="Chen C."/>
            <person name="Yanf M."/>
            <person name="Daum C."/>
            <person name="Ng V."/>
            <person name="Clum A."/>
            <person name="Steindorff A."/>
            <person name="Ohm R."/>
            <person name="Martin F."/>
            <person name="Silar P."/>
            <person name="Natvig D."/>
            <person name="Lalanne C."/>
            <person name="Gautier V."/>
            <person name="Ament-Velasquez S.L."/>
            <person name="Kruys A."/>
            <person name="Hutchinson M.I."/>
            <person name="Powell A.J."/>
            <person name="Barry K."/>
            <person name="Miller A.N."/>
            <person name="Grigoriev I.V."/>
            <person name="Debuchy R."/>
            <person name="Gladieux P."/>
            <person name="Thoren M.H."/>
            <person name="Johannesson H."/>
        </authorList>
    </citation>
    <scope>NUCLEOTIDE SEQUENCE</scope>
    <source>
        <strain evidence="2">PSN4</strain>
    </source>
</reference>
<feature type="region of interest" description="Disordered" evidence="1">
    <location>
        <begin position="428"/>
        <end position="451"/>
    </location>
</feature>
<feature type="region of interest" description="Disordered" evidence="1">
    <location>
        <begin position="1"/>
        <end position="38"/>
    </location>
</feature>
<evidence type="ECO:0000256" key="1">
    <source>
        <dbReference type="SAM" id="MobiDB-lite"/>
    </source>
</evidence>
<evidence type="ECO:0000313" key="3">
    <source>
        <dbReference type="Proteomes" id="UP001239445"/>
    </source>
</evidence>
<evidence type="ECO:0000313" key="2">
    <source>
        <dbReference type="EMBL" id="KAK1752646.1"/>
    </source>
</evidence>
<keyword evidence="3" id="KW-1185">Reference proteome</keyword>
<sequence>MTSRHPLPAAPGAPPPPIPALRCQFPSQDEFPSASQAPATLPFGALTPPPPEFHILDESPVLPLPCPRQLTEALKPRSDAVPAVFVETEVYADPRQSLGRAHIIDIDKFSSRTDLRSFRLCDAVTTVLHCLNPKLAAAIEHDAVNMGTMDFVFRDMRLGWSARENTVVTFEMSRHPGENGRRTRTEATLYPFQRTKSVKYNATFDAETGTYWPDSAAHGFSYTEENSVRTETRDRALVELYGSYIGSCLLLGGFHRRTPYNYLDIKRNGDPVYPDWPDEKVTPEADMLRRGIYNRWETVGDRNDAARRLFQGSVAKPKLPVHDLVGWSERRKAAREEAKARGRAGEVSRGRGYSVSWEKGYPVFDVRQGAGHGMVGSVLAGDVGSGERTELGLSDSIRDSLDWEPRHDRGSITRDDTKMIELLEALKKSPGTKQGVDPHLEDGPRQLPHFPPKPRRIKPVYCCRYCYEVGKVLKNWSLW</sequence>
<comment type="caution">
    <text evidence="2">The sequence shown here is derived from an EMBL/GenBank/DDBJ whole genome shotgun (WGS) entry which is preliminary data.</text>
</comment>
<organism evidence="2 3">
    <name type="scientific">Echria macrotheca</name>
    <dbReference type="NCBI Taxonomy" id="438768"/>
    <lineage>
        <taxon>Eukaryota</taxon>
        <taxon>Fungi</taxon>
        <taxon>Dikarya</taxon>
        <taxon>Ascomycota</taxon>
        <taxon>Pezizomycotina</taxon>
        <taxon>Sordariomycetes</taxon>
        <taxon>Sordariomycetidae</taxon>
        <taxon>Sordariales</taxon>
        <taxon>Schizotheciaceae</taxon>
        <taxon>Echria</taxon>
    </lineage>
</organism>